<keyword evidence="2" id="KW-0812">Transmembrane</keyword>
<keyword evidence="2" id="KW-1133">Transmembrane helix</keyword>
<feature type="transmembrane region" description="Helical" evidence="2">
    <location>
        <begin position="70"/>
        <end position="94"/>
    </location>
</feature>
<accession>A0ABW4T881</accession>
<evidence type="ECO:0000313" key="5">
    <source>
        <dbReference type="Proteomes" id="UP001597368"/>
    </source>
</evidence>
<protein>
    <submittedName>
        <fullName evidence="4">Rv3654c family TadE-like protein</fullName>
    </submittedName>
</protein>
<evidence type="ECO:0000259" key="3">
    <source>
        <dbReference type="Pfam" id="PF13400"/>
    </source>
</evidence>
<dbReference type="RefSeq" id="WP_379578095.1">
    <property type="nucleotide sequence ID" value="NZ_JBHUFV010000055.1"/>
</dbReference>
<evidence type="ECO:0000256" key="2">
    <source>
        <dbReference type="SAM" id="Phobius"/>
    </source>
</evidence>
<evidence type="ECO:0000256" key="1">
    <source>
        <dbReference type="SAM" id="MobiDB-lite"/>
    </source>
</evidence>
<proteinExistence type="predicted"/>
<keyword evidence="5" id="KW-1185">Reference proteome</keyword>
<reference evidence="5" key="1">
    <citation type="journal article" date="2019" name="Int. J. Syst. Evol. Microbiol.">
        <title>The Global Catalogue of Microorganisms (GCM) 10K type strain sequencing project: providing services to taxonomists for standard genome sequencing and annotation.</title>
        <authorList>
            <consortium name="The Broad Institute Genomics Platform"/>
            <consortium name="The Broad Institute Genome Sequencing Center for Infectious Disease"/>
            <person name="Wu L."/>
            <person name="Ma J."/>
        </authorList>
    </citation>
    <scope>NUCLEOTIDE SEQUENCE [LARGE SCALE GENOMIC DNA]</scope>
    <source>
        <strain evidence="5">ICMP 6774ER</strain>
    </source>
</reference>
<sequence length="187" mass="19564">MKGPQPPVASTAEARRRTSCDARRTTVRCDLERPPTPRDPRHPPLSRDLQRPVAPRGGQKVAVSRERGSATLWCVALSAVLFTVAMAFALVGMVRVAHHRAQSAADLSALAAARWALASPEKACAQASRLAARNGAELVRCALTEATVDVTVSVGLSLPGVGERTVHARARAGPAIATPGLPTSSSP</sequence>
<dbReference type="InterPro" id="IPR028087">
    <property type="entry name" value="Tad_N"/>
</dbReference>
<feature type="domain" description="Putative Flp pilus-assembly TadG-like N-terminal" evidence="3">
    <location>
        <begin position="68"/>
        <end position="114"/>
    </location>
</feature>
<dbReference type="Proteomes" id="UP001597368">
    <property type="component" value="Unassembled WGS sequence"/>
</dbReference>
<name>A0ABW4T881_9ACTN</name>
<organism evidence="4 5">
    <name type="scientific">Nonomuraea mangrovi</name>
    <dbReference type="NCBI Taxonomy" id="2316207"/>
    <lineage>
        <taxon>Bacteria</taxon>
        <taxon>Bacillati</taxon>
        <taxon>Actinomycetota</taxon>
        <taxon>Actinomycetes</taxon>
        <taxon>Streptosporangiales</taxon>
        <taxon>Streptosporangiaceae</taxon>
        <taxon>Nonomuraea</taxon>
    </lineage>
</organism>
<dbReference type="NCBIfam" id="TIGR03816">
    <property type="entry name" value="tadE_like_DECH"/>
    <property type="match status" value="1"/>
</dbReference>
<feature type="region of interest" description="Disordered" evidence="1">
    <location>
        <begin position="1"/>
        <end position="62"/>
    </location>
</feature>
<dbReference type="Pfam" id="PF13400">
    <property type="entry name" value="Tad"/>
    <property type="match status" value="1"/>
</dbReference>
<evidence type="ECO:0000313" key="4">
    <source>
        <dbReference type="EMBL" id="MFD1937167.1"/>
    </source>
</evidence>
<comment type="caution">
    <text evidence="4">The sequence shown here is derived from an EMBL/GenBank/DDBJ whole genome shotgun (WGS) entry which is preliminary data.</text>
</comment>
<gene>
    <name evidence="4" type="ORF">ACFSKW_37425</name>
</gene>
<dbReference type="InterPro" id="IPR021202">
    <property type="entry name" value="Rv3654c-like"/>
</dbReference>
<dbReference type="EMBL" id="JBHUFV010000055">
    <property type="protein sequence ID" value="MFD1937167.1"/>
    <property type="molecule type" value="Genomic_DNA"/>
</dbReference>
<feature type="compositionally biased region" description="Basic and acidic residues" evidence="1">
    <location>
        <begin position="13"/>
        <end position="42"/>
    </location>
</feature>
<keyword evidence="2" id="KW-0472">Membrane</keyword>